<feature type="domain" description="Globin" evidence="12">
    <location>
        <begin position="1"/>
        <end position="137"/>
    </location>
</feature>
<evidence type="ECO:0000256" key="4">
    <source>
        <dbReference type="ARBA" id="ARBA00012229"/>
    </source>
</evidence>
<dbReference type="InterPro" id="IPR001433">
    <property type="entry name" value="OxRdtase_FAD/NAD-bd"/>
</dbReference>
<dbReference type="SUPFAM" id="SSF63380">
    <property type="entry name" value="Riboflavin synthase domain-like"/>
    <property type="match status" value="1"/>
</dbReference>
<evidence type="ECO:0000256" key="3">
    <source>
        <dbReference type="ARBA" id="ARBA00006401"/>
    </source>
</evidence>
<dbReference type="Pfam" id="PF00042">
    <property type="entry name" value="Globin"/>
    <property type="match status" value="1"/>
</dbReference>
<dbReference type="GO" id="GO:0019825">
    <property type="term" value="F:oxygen binding"/>
    <property type="evidence" value="ECO:0007669"/>
    <property type="project" value="InterPro"/>
</dbReference>
<keyword evidence="15" id="KW-1185">Reference proteome</keyword>
<dbReference type="CDD" id="cd06187">
    <property type="entry name" value="O2ase_reductase_like"/>
    <property type="match status" value="1"/>
</dbReference>
<dbReference type="PROSITE" id="PS51384">
    <property type="entry name" value="FAD_FR"/>
    <property type="match status" value="1"/>
</dbReference>
<comment type="catalytic activity">
    <reaction evidence="9">
        <text>2 nitric oxide + NADH + 2 O2 = 2 nitrate + NAD(+) + H(+)</text>
        <dbReference type="Rhea" id="RHEA:19469"/>
        <dbReference type="ChEBI" id="CHEBI:15378"/>
        <dbReference type="ChEBI" id="CHEBI:15379"/>
        <dbReference type="ChEBI" id="CHEBI:16480"/>
        <dbReference type="ChEBI" id="CHEBI:17632"/>
        <dbReference type="ChEBI" id="CHEBI:57540"/>
        <dbReference type="ChEBI" id="CHEBI:57945"/>
        <dbReference type="EC" id="1.14.12.17"/>
    </reaction>
</comment>
<evidence type="ECO:0000313" key="14">
    <source>
        <dbReference type="EMBL" id="GAC81883.1"/>
    </source>
</evidence>
<keyword evidence="11" id="KW-0479">Metal-binding</keyword>
<keyword evidence="8" id="KW-0520">NAD</keyword>
<comment type="similarity">
    <text evidence="11">Belongs to the globin family.</text>
</comment>
<dbReference type="InterPro" id="IPR000971">
    <property type="entry name" value="Globin"/>
</dbReference>
<proteinExistence type="inferred from homology"/>
<dbReference type="PROSITE" id="PS01033">
    <property type="entry name" value="GLOBIN"/>
    <property type="match status" value="1"/>
</dbReference>
<dbReference type="InterPro" id="IPR009050">
    <property type="entry name" value="Globin-like_sf"/>
</dbReference>
<dbReference type="CDD" id="cd19753">
    <property type="entry name" value="Mb-like_oxidoreductase"/>
    <property type="match status" value="1"/>
</dbReference>
<dbReference type="eggNOG" id="COG0543">
    <property type="taxonomic scope" value="Bacteria"/>
</dbReference>
<dbReference type="InterPro" id="IPR017938">
    <property type="entry name" value="Riboflavin_synthase-like_b-brl"/>
</dbReference>
<dbReference type="SUPFAM" id="SSF46458">
    <property type="entry name" value="Globin-like"/>
    <property type="match status" value="1"/>
</dbReference>
<comment type="similarity">
    <text evidence="3">In the C-terminal section; belongs to the flavoprotein pyridine nucleotide cytochrome reductase family.</text>
</comment>
<evidence type="ECO:0000259" key="12">
    <source>
        <dbReference type="PROSITE" id="PS01033"/>
    </source>
</evidence>
<dbReference type="InterPro" id="IPR050415">
    <property type="entry name" value="MRET"/>
</dbReference>
<dbReference type="Pfam" id="PF00175">
    <property type="entry name" value="NAD_binding_1"/>
    <property type="match status" value="1"/>
</dbReference>
<dbReference type="GO" id="GO:0005344">
    <property type="term" value="F:oxygen carrier activity"/>
    <property type="evidence" value="ECO:0007669"/>
    <property type="project" value="UniProtKB-KW"/>
</dbReference>
<dbReference type="GO" id="GO:0008941">
    <property type="term" value="F:nitric oxide dioxygenase NAD(P)H activity"/>
    <property type="evidence" value="ECO:0007669"/>
    <property type="project" value="UniProtKB-EC"/>
</dbReference>
<dbReference type="RefSeq" id="WP_008382000.1">
    <property type="nucleotide sequence ID" value="NZ_BAOP01000049.1"/>
</dbReference>
<evidence type="ECO:0000259" key="13">
    <source>
        <dbReference type="PROSITE" id="PS51384"/>
    </source>
</evidence>
<dbReference type="Gene3D" id="3.40.50.80">
    <property type="entry name" value="Nucleotide-binding domain of ferredoxin-NADP reductase (FNR) module"/>
    <property type="match status" value="1"/>
</dbReference>
<dbReference type="InterPro" id="IPR039261">
    <property type="entry name" value="FNR_nucleotide-bd"/>
</dbReference>
<keyword evidence="11" id="KW-0408">Iron</keyword>
<comment type="caution">
    <text evidence="14">The sequence shown here is derived from an EMBL/GenBank/DDBJ whole genome shotgun (WGS) entry which is preliminary data.</text>
</comment>
<dbReference type="PANTHER" id="PTHR47354:SF5">
    <property type="entry name" value="PROTEIN RFBI"/>
    <property type="match status" value="1"/>
</dbReference>
<name>M3VCE7_GORML</name>
<organism evidence="14 15">
    <name type="scientific">Gordonia malaquae NBRC 108250</name>
    <dbReference type="NCBI Taxonomy" id="1223542"/>
    <lineage>
        <taxon>Bacteria</taxon>
        <taxon>Bacillati</taxon>
        <taxon>Actinomycetota</taxon>
        <taxon>Actinomycetes</taxon>
        <taxon>Mycobacteriales</taxon>
        <taxon>Gordoniaceae</taxon>
        <taxon>Gordonia</taxon>
    </lineage>
</organism>
<dbReference type="Gene3D" id="1.10.490.10">
    <property type="entry name" value="Globins"/>
    <property type="match status" value="1"/>
</dbReference>
<keyword evidence="6" id="KW-0521">NADP</keyword>
<protein>
    <recommendedName>
        <fullName evidence="4">nitric oxide dioxygenase</fullName>
        <ecNumber evidence="4">1.14.12.17</ecNumber>
    </recommendedName>
</protein>
<dbReference type="InterPro" id="IPR012292">
    <property type="entry name" value="Globin/Proto"/>
</dbReference>
<dbReference type="InterPro" id="IPR008333">
    <property type="entry name" value="Cbr1-like_FAD-bd_dom"/>
</dbReference>
<evidence type="ECO:0000256" key="11">
    <source>
        <dbReference type="RuleBase" id="RU000356"/>
    </source>
</evidence>
<gene>
    <name evidence="14" type="ORF">GM1_049_00130</name>
</gene>
<evidence type="ECO:0000313" key="15">
    <source>
        <dbReference type="Proteomes" id="UP000035009"/>
    </source>
</evidence>
<dbReference type="OrthoDB" id="3213438at2"/>
<comment type="cofactor">
    <cofactor evidence="1">
        <name>heme b</name>
        <dbReference type="ChEBI" id="CHEBI:60344"/>
    </cofactor>
</comment>
<keyword evidence="11" id="KW-0349">Heme</keyword>
<evidence type="ECO:0000256" key="1">
    <source>
        <dbReference type="ARBA" id="ARBA00001970"/>
    </source>
</evidence>
<dbReference type="PRINTS" id="PR00410">
    <property type="entry name" value="PHEHYDRXLASE"/>
</dbReference>
<feature type="domain" description="FAD-binding FR-type" evidence="13">
    <location>
        <begin position="142"/>
        <end position="261"/>
    </location>
</feature>
<evidence type="ECO:0000256" key="8">
    <source>
        <dbReference type="ARBA" id="ARBA00023027"/>
    </source>
</evidence>
<evidence type="ECO:0000256" key="10">
    <source>
        <dbReference type="ARBA" id="ARBA00049433"/>
    </source>
</evidence>
<evidence type="ECO:0000256" key="6">
    <source>
        <dbReference type="ARBA" id="ARBA00022857"/>
    </source>
</evidence>
<keyword evidence="5" id="KW-0001">2Fe-2S</keyword>
<dbReference type="Proteomes" id="UP000035009">
    <property type="component" value="Unassembled WGS sequence"/>
</dbReference>
<accession>M3VCE7</accession>
<evidence type="ECO:0000256" key="9">
    <source>
        <dbReference type="ARBA" id="ARBA00048649"/>
    </source>
</evidence>
<dbReference type="SUPFAM" id="SSF52343">
    <property type="entry name" value="Ferredoxin reductase-like, C-terminal NADP-linked domain"/>
    <property type="match status" value="1"/>
</dbReference>
<dbReference type="GO" id="GO:0051537">
    <property type="term" value="F:2 iron, 2 sulfur cluster binding"/>
    <property type="evidence" value="ECO:0007669"/>
    <property type="project" value="UniProtKB-KW"/>
</dbReference>
<evidence type="ECO:0000256" key="5">
    <source>
        <dbReference type="ARBA" id="ARBA00022714"/>
    </source>
</evidence>
<dbReference type="EC" id="1.14.12.17" evidence="4"/>
<comment type="cofactor">
    <cofactor evidence="2">
        <name>FAD</name>
        <dbReference type="ChEBI" id="CHEBI:57692"/>
    </cofactor>
</comment>
<dbReference type="STRING" id="410332.SAMN04488550_4062"/>
<reference evidence="14 15" key="1">
    <citation type="submission" date="2013-02" db="EMBL/GenBank/DDBJ databases">
        <title>Whole genome shotgun sequence of Gordonia malaquae NBRC 108250.</title>
        <authorList>
            <person name="Yoshida I."/>
            <person name="Hosoyama A."/>
            <person name="Tsuchikane K."/>
            <person name="Ando Y."/>
            <person name="Baba S."/>
            <person name="Ohji S."/>
            <person name="Hamada M."/>
            <person name="Tamura T."/>
            <person name="Yamazoe A."/>
            <person name="Yamazaki S."/>
            <person name="Fujita N."/>
        </authorList>
    </citation>
    <scope>NUCLEOTIDE SEQUENCE [LARGE SCALE GENOMIC DNA]</scope>
    <source>
        <strain evidence="14 15">NBRC 108250</strain>
    </source>
</reference>
<keyword evidence="11" id="KW-0813">Transport</keyword>
<evidence type="ECO:0000256" key="2">
    <source>
        <dbReference type="ARBA" id="ARBA00001974"/>
    </source>
</evidence>
<dbReference type="InterPro" id="IPR017927">
    <property type="entry name" value="FAD-bd_FR_type"/>
</dbReference>
<dbReference type="PANTHER" id="PTHR47354">
    <property type="entry name" value="NADH OXIDOREDUCTASE HCR"/>
    <property type="match status" value="1"/>
</dbReference>
<dbReference type="AlphaFoldDB" id="M3VCE7"/>
<dbReference type="GO" id="GO:0020037">
    <property type="term" value="F:heme binding"/>
    <property type="evidence" value="ECO:0007669"/>
    <property type="project" value="InterPro"/>
</dbReference>
<keyword evidence="11" id="KW-0561">Oxygen transport</keyword>
<keyword evidence="7" id="KW-0411">Iron-sulfur</keyword>
<evidence type="ECO:0000256" key="7">
    <source>
        <dbReference type="ARBA" id="ARBA00023014"/>
    </source>
</evidence>
<dbReference type="Gene3D" id="2.40.30.10">
    <property type="entry name" value="Translation factors"/>
    <property type="match status" value="1"/>
</dbReference>
<dbReference type="EMBL" id="BAOP01000049">
    <property type="protein sequence ID" value="GAC81883.1"/>
    <property type="molecule type" value="Genomic_DNA"/>
</dbReference>
<comment type="catalytic activity">
    <reaction evidence="10">
        <text>2 nitric oxide + NADPH + 2 O2 = 2 nitrate + NADP(+) + H(+)</text>
        <dbReference type="Rhea" id="RHEA:19465"/>
        <dbReference type="ChEBI" id="CHEBI:15378"/>
        <dbReference type="ChEBI" id="CHEBI:15379"/>
        <dbReference type="ChEBI" id="CHEBI:16480"/>
        <dbReference type="ChEBI" id="CHEBI:17632"/>
        <dbReference type="ChEBI" id="CHEBI:57783"/>
        <dbReference type="ChEBI" id="CHEBI:58349"/>
        <dbReference type="EC" id="1.14.12.17"/>
    </reaction>
</comment>
<dbReference type="Pfam" id="PF00970">
    <property type="entry name" value="FAD_binding_6"/>
    <property type="match status" value="1"/>
</dbReference>
<sequence>MTPPAQPVLTVLRDRIAHDPDRFAVGVFNRLFAETPFLRELFPSEMSRMRATFTQVVDHVLDAIANDDDHAELIEFLAQLGRDHRKFGVIGDHYWLMYDALMAEFAAMLGPGWSPDAQEATSHAMMLMTGVMRGAADSVEGPAVWHARVVQKFQINRERAVVRLVPTGPRMPYRSGEYTEVQVPQHPHLWRNLSPATPPNERGELEFHVHAIPNGLFSGAIVRDTQPGDVWRFGQRHGTMQVTGKRPVLMVGGGSGLSPLRAILLEMAHRPDSPPTHVFYGTRHPGELYELGVLAQLASTNPWLRVTAVAETPDDPWWIGDSADPRQWGFELRFGRVGDIVAGYSDWTQHEVLLSGPAPMVFHTQLKLRASGVPPDRILHDPLN</sequence>